<proteinExistence type="predicted"/>
<protein>
    <submittedName>
        <fullName evidence="4">GH33 / GH93</fullName>
    </submittedName>
</protein>
<dbReference type="EMBL" id="CADCTA010000057">
    <property type="protein sequence ID" value="CAA9235819.1"/>
    <property type="molecule type" value="Genomic_DNA"/>
</dbReference>
<evidence type="ECO:0000313" key="4">
    <source>
        <dbReference type="EMBL" id="CAA9235819.1"/>
    </source>
</evidence>
<dbReference type="InterPro" id="IPR011040">
    <property type="entry name" value="Sialidase"/>
</dbReference>
<organism evidence="4">
    <name type="scientific">uncultured Chthoniobacterales bacterium</name>
    <dbReference type="NCBI Taxonomy" id="1836801"/>
    <lineage>
        <taxon>Bacteria</taxon>
        <taxon>Pseudomonadati</taxon>
        <taxon>Verrucomicrobiota</taxon>
        <taxon>Spartobacteria</taxon>
        <taxon>Chthoniobacterales</taxon>
        <taxon>environmental samples</taxon>
    </lineage>
</organism>
<sequence>MSLRQFVRISAALLASTALVTAQDPPAGASPAPENVDEPHGAMLERLSSGAIRSLDQNGNLVNWKAGEAKAKAAVALDPRVGANIRLGDDPAALPPNLRAQAEPHIARSPVDPDFLVATFQEGRFTDGSAVNCGYSVSRDGGLTWTRALIPGLTPSSGGPYPRATDPVAAMGLNGHAYLNTLAAGSSTRLGDILVNRSTDGGATFGQPVVAYRAPSVNVFPDKNWIAVNTFANTPTAGRIVVTFTAFPAPGQQGTTPMMRVYSDDAGLTWSPAALIHEATKNTQGSQPVFLRDGKLAVVYWNFNGAGSADDSLELVVSNDGGNTFGAPRPIHGVTPYDHPQIRDGGILPSAAADRVNGTLYVAYQGRLNGPSRILFTRSGDAGATWSSPIAVSDNNPDSGVFNAAIASSHDGQTITIVYYSNRDNPGSNTLVDVYLAQSFDNGNTWQPNIRLTSVSTDATLSPLTPAGHMLGDYIGVAESTNPNVPAVPVWVDSRTGNPDPFVTRVGIAPQVDFASWQASRLSLGQINDPQSGGPSGDADRDGEQNSVEFKYGTEPNDPASIFHTGRQLNISTRAGVLTGENILIGGFILTGNEPKQVIIRAIGPSLVGAGVPGPLQDPMLQLLTGNDVVVAENDDWRQTQQSEIEATGIPPSDSRESAIVRTLPPGSYTAAVSGKSGTTGNALVEVYDLTPASNSKLANISTRSFVDQGEQVMIGGLIIGGGEGTDGAGSARVVLRGIGPSLAQQGVNGALQDPELLLFDGNGSVIQANDNWRQTQQGEIQALNLAPNDDREAALVASLPRGNYTAIVRGRDGTTGVALVEAYNVQ</sequence>
<dbReference type="Gene3D" id="2.120.10.10">
    <property type="match status" value="2"/>
</dbReference>
<dbReference type="InterPro" id="IPR036278">
    <property type="entry name" value="Sialidase_sf"/>
</dbReference>
<dbReference type="CDD" id="cd15482">
    <property type="entry name" value="Sialidase_non-viral"/>
    <property type="match status" value="1"/>
</dbReference>
<keyword evidence="2" id="KW-0732">Signal</keyword>
<feature type="region of interest" description="Disordered" evidence="1">
    <location>
        <begin position="525"/>
        <end position="544"/>
    </location>
</feature>
<dbReference type="SUPFAM" id="SSF50939">
    <property type="entry name" value="Sialidases"/>
    <property type="match status" value="2"/>
</dbReference>
<dbReference type="Pfam" id="PF13088">
    <property type="entry name" value="BNR_2"/>
    <property type="match status" value="1"/>
</dbReference>
<feature type="domain" description="Sialidase" evidence="3">
    <location>
        <begin position="184"/>
        <end position="454"/>
    </location>
</feature>
<accession>A0A6J4HXP4</accession>
<dbReference type="PANTHER" id="PTHR38792:SF3">
    <property type="entry name" value="BNR_ASP-BOX REPEAT DOMAIN PROTEIN (AFU_ORTHOLOGUE AFUA_7G06430)-RELATED"/>
    <property type="match status" value="1"/>
</dbReference>
<dbReference type="PANTHER" id="PTHR38792">
    <property type="entry name" value="BNR/ASP-BOX REPEAT DOMAIN PROTEIN (AFU_ORTHOLOGUE AFUA_7G06430)-RELATED"/>
    <property type="match status" value="1"/>
</dbReference>
<gene>
    <name evidence="4" type="ORF">AVDCRST_MAG42-1819</name>
</gene>
<evidence type="ECO:0000256" key="1">
    <source>
        <dbReference type="SAM" id="MobiDB-lite"/>
    </source>
</evidence>
<dbReference type="AlphaFoldDB" id="A0A6J4HXP4"/>
<feature type="chain" id="PRO_5026690515" evidence="2">
    <location>
        <begin position="23"/>
        <end position="827"/>
    </location>
</feature>
<feature type="signal peptide" evidence="2">
    <location>
        <begin position="1"/>
        <end position="22"/>
    </location>
</feature>
<name>A0A6J4HXP4_9BACT</name>
<evidence type="ECO:0000259" key="3">
    <source>
        <dbReference type="Pfam" id="PF13088"/>
    </source>
</evidence>
<reference evidence="4" key="1">
    <citation type="submission" date="2020-02" db="EMBL/GenBank/DDBJ databases">
        <authorList>
            <person name="Meier V. D."/>
        </authorList>
    </citation>
    <scope>NUCLEOTIDE SEQUENCE</scope>
    <source>
        <strain evidence="4">AVDCRST_MAG42</strain>
    </source>
</reference>
<evidence type="ECO:0000256" key="2">
    <source>
        <dbReference type="SAM" id="SignalP"/>
    </source>
</evidence>